<dbReference type="Proteomes" id="UP000252015">
    <property type="component" value="Unassembled WGS sequence"/>
</dbReference>
<dbReference type="AlphaFoldDB" id="A0A375Z570"/>
<dbReference type="EMBL" id="UEGW01000001">
    <property type="protein sequence ID" value="SRX96050.1"/>
    <property type="molecule type" value="Genomic_DNA"/>
</dbReference>
<protein>
    <submittedName>
        <fullName evidence="1">Uncharacterized protein</fullName>
    </submittedName>
</protein>
<keyword evidence="2" id="KW-1185">Reference proteome</keyword>
<proteinExistence type="predicted"/>
<dbReference type="RefSeq" id="WP_113964544.1">
    <property type="nucleotide sequence ID" value="NZ_UEGW01000001.1"/>
</dbReference>
<name>A0A375Z570_MYCSH</name>
<evidence type="ECO:0000313" key="2">
    <source>
        <dbReference type="Proteomes" id="UP000252015"/>
    </source>
</evidence>
<accession>A0A375Z570</accession>
<gene>
    <name evidence="1" type="ORF">MSP7336_04325</name>
</gene>
<sequence>MMSVRELIEQLSELDPEAPILVTGYESGFEPCILSVVEVQELDRGDDQEYLGRFETVDEARRQAAQDPQGWVSMVGVPTLVGEPVTAVVLCRDGR</sequence>
<organism evidence="1 2">
    <name type="scientific">Mycobacterium shimoidei</name>
    <dbReference type="NCBI Taxonomy" id="29313"/>
    <lineage>
        <taxon>Bacteria</taxon>
        <taxon>Bacillati</taxon>
        <taxon>Actinomycetota</taxon>
        <taxon>Actinomycetes</taxon>
        <taxon>Mycobacteriales</taxon>
        <taxon>Mycobacteriaceae</taxon>
        <taxon>Mycobacterium</taxon>
    </lineage>
</organism>
<reference evidence="1 2" key="1">
    <citation type="submission" date="2018-05" db="EMBL/GenBank/DDBJ databases">
        <authorList>
            <consortium name="IHU Genomes"/>
        </authorList>
    </citation>
    <scope>NUCLEOTIDE SEQUENCE [LARGE SCALE GENOMIC DNA]</scope>
    <source>
        <strain evidence="1 2">P7336</strain>
    </source>
</reference>
<evidence type="ECO:0000313" key="1">
    <source>
        <dbReference type="EMBL" id="SRX96050.1"/>
    </source>
</evidence>